<dbReference type="Pfam" id="PF00753">
    <property type="entry name" value="Lactamase_B"/>
    <property type="match status" value="1"/>
</dbReference>
<dbReference type="Proteomes" id="UP000811255">
    <property type="component" value="Unassembled WGS sequence"/>
</dbReference>
<accession>A0ABS5W9B9</accession>
<feature type="domain" description="Metallo-beta-lactamase" evidence="4">
    <location>
        <begin position="65"/>
        <end position="237"/>
    </location>
</feature>
<keyword evidence="6" id="KW-1185">Reference proteome</keyword>
<dbReference type="SUPFAM" id="SSF56281">
    <property type="entry name" value="Metallo-hydrolase/oxidoreductase"/>
    <property type="match status" value="1"/>
</dbReference>
<feature type="compositionally biased region" description="Low complexity" evidence="2">
    <location>
        <begin position="26"/>
        <end position="42"/>
    </location>
</feature>
<feature type="region of interest" description="Disordered" evidence="2">
    <location>
        <begin position="327"/>
        <end position="359"/>
    </location>
</feature>
<dbReference type="InterPro" id="IPR036866">
    <property type="entry name" value="RibonucZ/Hydroxyglut_hydro"/>
</dbReference>
<feature type="signal peptide" evidence="3">
    <location>
        <begin position="1"/>
        <end position="21"/>
    </location>
</feature>
<dbReference type="InterPro" id="IPR050855">
    <property type="entry name" value="NDM-1-like"/>
</dbReference>
<feature type="compositionally biased region" description="Basic and acidic residues" evidence="2">
    <location>
        <begin position="334"/>
        <end position="344"/>
    </location>
</feature>
<proteinExistence type="inferred from homology"/>
<evidence type="ECO:0000256" key="3">
    <source>
        <dbReference type="SAM" id="SignalP"/>
    </source>
</evidence>
<name>A0ABS5W9B9_9SPHN</name>
<evidence type="ECO:0000313" key="6">
    <source>
        <dbReference type="Proteomes" id="UP000811255"/>
    </source>
</evidence>
<dbReference type="SMART" id="SM00849">
    <property type="entry name" value="Lactamase_B"/>
    <property type="match status" value="1"/>
</dbReference>
<keyword evidence="3" id="KW-0732">Signal</keyword>
<feature type="chain" id="PRO_5046032406" evidence="3">
    <location>
        <begin position="22"/>
        <end position="359"/>
    </location>
</feature>
<evidence type="ECO:0000256" key="1">
    <source>
        <dbReference type="ARBA" id="ARBA00005250"/>
    </source>
</evidence>
<dbReference type="InterPro" id="IPR001279">
    <property type="entry name" value="Metallo-B-lactamas"/>
</dbReference>
<dbReference type="EMBL" id="JAHFVK010000003">
    <property type="protein sequence ID" value="MBT2135810.1"/>
    <property type="molecule type" value="Genomic_DNA"/>
</dbReference>
<reference evidence="5 6" key="1">
    <citation type="submission" date="2021-05" db="EMBL/GenBank/DDBJ databases">
        <title>Croceibacterium sp. LX-88 genome sequence.</title>
        <authorList>
            <person name="Luo X."/>
        </authorList>
    </citation>
    <scope>NUCLEOTIDE SEQUENCE [LARGE SCALE GENOMIC DNA]</scope>
    <source>
        <strain evidence="5 6">LX-88</strain>
    </source>
</reference>
<feature type="region of interest" description="Disordered" evidence="2">
    <location>
        <begin position="26"/>
        <end position="50"/>
    </location>
</feature>
<dbReference type="PANTHER" id="PTHR42951">
    <property type="entry name" value="METALLO-BETA-LACTAMASE DOMAIN-CONTAINING"/>
    <property type="match status" value="1"/>
</dbReference>
<dbReference type="Gene3D" id="3.60.15.10">
    <property type="entry name" value="Ribonuclease Z/Hydroxyacylglutathione hydrolase-like"/>
    <property type="match status" value="1"/>
</dbReference>
<gene>
    <name evidence="5" type="ORF">KK137_15840</name>
</gene>
<comment type="caution">
    <text evidence="5">The sequence shown here is derived from an EMBL/GenBank/DDBJ whole genome shotgun (WGS) entry which is preliminary data.</text>
</comment>
<sequence>MKSKVLVALFLAGGLSATAVAQQAQPAAGTAPGGRPAAGPPRATLPPPEPIEHITGNVYKIFGGGGNTLVVVQDKGVVLVDTKMPGNGQAILDEVRKVTDKPITTIISTHSHPDHTGSTDFIRERYPDVRIIMSEGTKAELAANPRGNPALLPTETYKDRLTIGEGANRIELYHTGTGHTGGDTFVVVPSAKLLFMGDVMAWNMAPFLPAGGAAAITEETEKLVATVKDIDIVVEGHGHVNDWAGLERLSRFNRALLTEARAAYDRGDAPGVAVAQLQKNPDFAPLLDTHIKKGLEYGNTPLARAHMNVNIAYSEFAGEQAGFGIANGAPLPATDKHKGSDPKDTAPPTPEMLAAAVAK</sequence>
<comment type="similarity">
    <text evidence="1">Belongs to the metallo-beta-lactamase superfamily. Class-B beta-lactamase family.</text>
</comment>
<organism evidence="5 6">
    <name type="scientific">Croceibacterium selenioxidans</name>
    <dbReference type="NCBI Taxonomy" id="2838833"/>
    <lineage>
        <taxon>Bacteria</taxon>
        <taxon>Pseudomonadati</taxon>
        <taxon>Pseudomonadota</taxon>
        <taxon>Alphaproteobacteria</taxon>
        <taxon>Sphingomonadales</taxon>
        <taxon>Erythrobacteraceae</taxon>
        <taxon>Croceibacterium</taxon>
    </lineage>
</organism>
<evidence type="ECO:0000313" key="5">
    <source>
        <dbReference type="EMBL" id="MBT2135810.1"/>
    </source>
</evidence>
<evidence type="ECO:0000256" key="2">
    <source>
        <dbReference type="SAM" id="MobiDB-lite"/>
    </source>
</evidence>
<dbReference type="PANTHER" id="PTHR42951:SF4">
    <property type="entry name" value="ACYL-COENZYME A THIOESTERASE MBLAC2"/>
    <property type="match status" value="1"/>
</dbReference>
<evidence type="ECO:0000259" key="4">
    <source>
        <dbReference type="SMART" id="SM00849"/>
    </source>
</evidence>
<protein>
    <submittedName>
        <fullName evidence="5">MBL fold metallo-hydrolase</fullName>
    </submittedName>
</protein>
<dbReference type="RefSeq" id="WP_214537636.1">
    <property type="nucleotide sequence ID" value="NZ_JAHFVK010000003.1"/>
</dbReference>